<reference evidence="2" key="1">
    <citation type="journal article" date="2014" name="Int. J. Syst. Evol. Microbiol.">
        <title>Complete genome of a new Firmicutes species belonging to the dominant human colonic microbiota ('Ruminococcus bicirculans') reveals two chromosomes and a selective capacity to utilize plant glucans.</title>
        <authorList>
            <consortium name="NISC Comparative Sequencing Program"/>
            <person name="Wegmann U."/>
            <person name="Louis P."/>
            <person name="Goesmann A."/>
            <person name="Henrissat B."/>
            <person name="Duncan S.H."/>
            <person name="Flint H.J."/>
        </authorList>
    </citation>
    <scope>NUCLEOTIDE SEQUENCE</scope>
    <source>
        <strain evidence="2">NBRC 103855</strain>
    </source>
</reference>
<feature type="domain" description="SecDF P1 head subdomain" evidence="1">
    <location>
        <begin position="39"/>
        <end position="122"/>
    </location>
</feature>
<keyword evidence="3" id="KW-1185">Reference proteome</keyword>
<proteinExistence type="predicted"/>
<reference evidence="2" key="2">
    <citation type="submission" date="2023-01" db="EMBL/GenBank/DDBJ databases">
        <title>Draft genome sequence of Devosia yakushimensis strain NBRC 103855.</title>
        <authorList>
            <person name="Sun Q."/>
            <person name="Mori K."/>
        </authorList>
    </citation>
    <scope>NUCLEOTIDE SEQUENCE</scope>
    <source>
        <strain evidence="2">NBRC 103855</strain>
    </source>
</reference>
<name>A0ABQ5U7W8_9HYPH</name>
<evidence type="ECO:0000313" key="3">
    <source>
        <dbReference type="Proteomes" id="UP001161406"/>
    </source>
</evidence>
<dbReference type="RefSeq" id="WP_284387009.1">
    <property type="nucleotide sequence ID" value="NZ_BSNG01000001.1"/>
</dbReference>
<dbReference type="InterPro" id="IPR054384">
    <property type="entry name" value="SecDF_P1_head"/>
</dbReference>
<organism evidence="2 3">
    <name type="scientific">Devosia yakushimensis</name>
    <dbReference type="NCBI Taxonomy" id="470028"/>
    <lineage>
        <taxon>Bacteria</taxon>
        <taxon>Pseudomonadati</taxon>
        <taxon>Pseudomonadota</taxon>
        <taxon>Alphaproteobacteria</taxon>
        <taxon>Hyphomicrobiales</taxon>
        <taxon>Devosiaceae</taxon>
        <taxon>Devosia</taxon>
    </lineage>
</organism>
<dbReference type="EMBL" id="BSNG01000001">
    <property type="protein sequence ID" value="GLQ08237.1"/>
    <property type="molecule type" value="Genomic_DNA"/>
</dbReference>
<dbReference type="Gene3D" id="3.30.1360.200">
    <property type="match status" value="1"/>
</dbReference>
<comment type="caution">
    <text evidence="2">The sequence shown here is derived from an EMBL/GenBank/DDBJ whole genome shotgun (WGS) entry which is preliminary data.</text>
</comment>
<evidence type="ECO:0000313" key="2">
    <source>
        <dbReference type="EMBL" id="GLQ08237.1"/>
    </source>
</evidence>
<protein>
    <recommendedName>
        <fullName evidence="1">SecDF P1 head subdomain domain-containing protein</fullName>
    </recommendedName>
</protein>
<gene>
    <name evidence="2" type="ORF">GCM10007913_01690</name>
</gene>
<accession>A0ABQ5U7W8</accession>
<dbReference type="Proteomes" id="UP001161406">
    <property type="component" value="Unassembled WGS sequence"/>
</dbReference>
<evidence type="ECO:0000259" key="1">
    <source>
        <dbReference type="Pfam" id="PF22599"/>
    </source>
</evidence>
<sequence>MSFPQNPRYHRDMLRYLLIALILLAGLTPAQAQPLRLGVETAEVVIDPLSGLNQLELSLTPASQQDMATFTAANVGRTVNVTIDGKLITSPVIQTPIISTSLMLTGNFTAAELQVMADQLSAQDAVVELKLAKQKR</sequence>
<dbReference type="Pfam" id="PF22599">
    <property type="entry name" value="SecDF_P1_head"/>
    <property type="match status" value="1"/>
</dbReference>